<dbReference type="RefSeq" id="WP_149352783.1">
    <property type="nucleotide sequence ID" value="NZ_VTRV01000068.1"/>
</dbReference>
<feature type="binding site" evidence="6">
    <location>
        <position position="338"/>
    </location>
    <ligand>
        <name>Ca(2+)</name>
        <dbReference type="ChEBI" id="CHEBI:29108"/>
    </ligand>
</feature>
<sequence>MHSWIRWTRRLLIGVAVLVSALAIAAWLTLRASLPLLDGDIAIKGLSAPVRIVRDAGGTVTIEASNERDAMRALGYVHGQERFFEMDLMRRLVAGELAGLFGPAALPTDRAHRKDRLRERVKANLEAALDGRRDVAQAYADGVNSGLGALSARPWTYVLLRQAPRAWRIEDTPLVGYAMYYDLQDASDARERSLAEVLPHLPQALRALVTRDGTSWDAPLEGAARGDASLPGAKDIDLRGWSTAATRLVREPSRREVGSNNFAVAGRLTADGRAILADDMHLGLRAPNIWFRARLRYADAAAAGGHVDVNGFTLPGLPGVVVGSNTHVAWGFTNSYGDWVDWITVPGCTVAACPQARTYRESIPVAGGEDAALDVQETQWGPIDRFDASGNAVARRWVAHLPGALNLGVLRMARAASLDAAMRTADRIAIPAQNMLVADAAGRIGWRLLGPMPQRSSGCNAAGVSDGAACPPWPISTAHAPMLVDPPSARLWTANARVTDGDDLRRIGDGGYVLAVRAHMIRDDLAARSRFTERDLLAVQLDDRSLFLQRWATLMHAAAASTRGGSALRALDLGP</sequence>
<dbReference type="PANTHER" id="PTHR34218:SF4">
    <property type="entry name" value="ACYL-HOMOSERINE LACTONE ACYLASE QUIP"/>
    <property type="match status" value="1"/>
</dbReference>
<dbReference type="InterPro" id="IPR023343">
    <property type="entry name" value="Penicillin_amidase_dom1"/>
</dbReference>
<dbReference type="Gene3D" id="2.30.120.10">
    <property type="match status" value="1"/>
</dbReference>
<dbReference type="Gene3D" id="1.10.439.10">
    <property type="entry name" value="Penicillin Amidohydrolase, domain 1"/>
    <property type="match status" value="1"/>
</dbReference>
<dbReference type="Gene3D" id="1.10.1400.10">
    <property type="match status" value="1"/>
</dbReference>
<dbReference type="SUPFAM" id="SSF56235">
    <property type="entry name" value="N-terminal nucleophile aminohydrolases (Ntn hydrolases)"/>
    <property type="match status" value="1"/>
</dbReference>
<proteinExistence type="inferred from homology"/>
<evidence type="ECO:0000256" key="5">
    <source>
        <dbReference type="PIRSR" id="PIRSR001227-1"/>
    </source>
</evidence>
<dbReference type="PANTHER" id="PTHR34218">
    <property type="entry name" value="PEPTIDASE S45 PENICILLIN AMIDASE"/>
    <property type="match status" value="1"/>
</dbReference>
<protein>
    <submittedName>
        <fullName evidence="7">Penicillin acylase family protein</fullName>
    </submittedName>
</protein>
<evidence type="ECO:0000313" key="7">
    <source>
        <dbReference type="EMBL" id="TZF89829.1"/>
    </source>
</evidence>
<keyword evidence="2" id="KW-0378">Hydrolase</keyword>
<dbReference type="InterPro" id="IPR043147">
    <property type="entry name" value="Penicillin_amidase_A-knob"/>
</dbReference>
<evidence type="ECO:0000256" key="2">
    <source>
        <dbReference type="ARBA" id="ARBA00022801"/>
    </source>
</evidence>
<feature type="non-terminal residue" evidence="7">
    <location>
        <position position="575"/>
    </location>
</feature>
<keyword evidence="3" id="KW-0865">Zymogen</keyword>
<dbReference type="InterPro" id="IPR014395">
    <property type="entry name" value="Pen/GL7ACA/AHL_acylase"/>
</dbReference>
<keyword evidence="6" id="KW-0479">Metal-binding</keyword>
<keyword evidence="6" id="KW-0106">Calcium</keyword>
<dbReference type="InterPro" id="IPR029055">
    <property type="entry name" value="Ntn_hydrolases_N"/>
</dbReference>
<comment type="similarity">
    <text evidence="1">Belongs to the peptidase S45 family.</text>
</comment>
<comment type="caution">
    <text evidence="7">The sequence shown here is derived from an EMBL/GenBank/DDBJ whole genome shotgun (WGS) entry which is preliminary data.</text>
</comment>
<dbReference type="InterPro" id="IPR002692">
    <property type="entry name" value="S45"/>
</dbReference>
<dbReference type="GO" id="GO:0046872">
    <property type="term" value="F:metal ion binding"/>
    <property type="evidence" value="ECO:0007669"/>
    <property type="project" value="UniProtKB-KW"/>
</dbReference>
<dbReference type="CDD" id="cd03747">
    <property type="entry name" value="Ntn_PGA_like"/>
    <property type="match status" value="1"/>
</dbReference>
<evidence type="ECO:0000256" key="6">
    <source>
        <dbReference type="PIRSR" id="PIRSR001227-2"/>
    </source>
</evidence>
<comment type="subunit">
    <text evidence="4">Heterodimer of an alpha subunit and a beta subunit processed from the same precursor.</text>
</comment>
<dbReference type="Pfam" id="PF01804">
    <property type="entry name" value="Penicil_amidase"/>
    <property type="match status" value="1"/>
</dbReference>
<dbReference type="InterPro" id="IPR043146">
    <property type="entry name" value="Penicillin_amidase_N_B-knob"/>
</dbReference>
<feature type="active site" description="Nucleophile" evidence="5">
    <location>
        <position position="259"/>
    </location>
</feature>
<dbReference type="Proteomes" id="UP000323164">
    <property type="component" value="Unassembled WGS sequence"/>
</dbReference>
<dbReference type="AlphaFoldDB" id="A0A5D8Z513"/>
<dbReference type="PIRSF" id="PIRSF001227">
    <property type="entry name" value="Pen_acylase"/>
    <property type="match status" value="1"/>
</dbReference>
<dbReference type="EMBL" id="VTRV01000068">
    <property type="protein sequence ID" value="TZF89829.1"/>
    <property type="molecule type" value="Genomic_DNA"/>
</dbReference>
<gene>
    <name evidence="7" type="ORF">FW784_07790</name>
</gene>
<evidence type="ECO:0000256" key="3">
    <source>
        <dbReference type="ARBA" id="ARBA00023145"/>
    </source>
</evidence>
<dbReference type="Gene3D" id="3.60.20.10">
    <property type="entry name" value="Glutamine Phosphoribosylpyrophosphate, subunit 1, domain 1"/>
    <property type="match status" value="1"/>
</dbReference>
<accession>A0A5D8Z513</accession>
<organism evidence="7 8">
    <name type="scientific">Cognatilysobacter lacus</name>
    <dbReference type="NCBI Taxonomy" id="1643323"/>
    <lineage>
        <taxon>Bacteria</taxon>
        <taxon>Pseudomonadati</taxon>
        <taxon>Pseudomonadota</taxon>
        <taxon>Gammaproteobacteria</taxon>
        <taxon>Lysobacterales</taxon>
        <taxon>Lysobacteraceae</taxon>
        <taxon>Cognatilysobacter</taxon>
    </lineage>
</organism>
<dbReference type="GO" id="GO:0017000">
    <property type="term" value="P:antibiotic biosynthetic process"/>
    <property type="evidence" value="ECO:0007669"/>
    <property type="project" value="InterPro"/>
</dbReference>
<evidence type="ECO:0000313" key="8">
    <source>
        <dbReference type="Proteomes" id="UP000323164"/>
    </source>
</evidence>
<name>A0A5D8Z513_9GAMM</name>
<dbReference type="OrthoDB" id="9760084at2"/>
<evidence type="ECO:0000256" key="1">
    <source>
        <dbReference type="ARBA" id="ARBA00006586"/>
    </source>
</evidence>
<feature type="binding site" evidence="6">
    <location>
        <position position="340"/>
    </location>
    <ligand>
        <name>Ca(2+)</name>
        <dbReference type="ChEBI" id="CHEBI:29108"/>
    </ligand>
</feature>
<dbReference type="GO" id="GO:0016811">
    <property type="term" value="F:hydrolase activity, acting on carbon-nitrogen (but not peptide) bonds, in linear amides"/>
    <property type="evidence" value="ECO:0007669"/>
    <property type="project" value="InterPro"/>
</dbReference>
<feature type="binding site" evidence="6">
    <location>
        <position position="341"/>
    </location>
    <ligand>
        <name>Ca(2+)</name>
        <dbReference type="ChEBI" id="CHEBI:29108"/>
    </ligand>
</feature>
<comment type="cofactor">
    <cofactor evidence="6">
        <name>Ca(2+)</name>
        <dbReference type="ChEBI" id="CHEBI:29108"/>
    </cofactor>
    <text evidence="6">Binds 1 Ca(2+) ion per dimer.</text>
</comment>
<reference evidence="7 8" key="1">
    <citation type="submission" date="2019-08" db="EMBL/GenBank/DDBJ databases">
        <title>Draft genome sequence of Lysobacter sp. UKS-15.</title>
        <authorList>
            <person name="Im W.-T."/>
        </authorList>
    </citation>
    <scope>NUCLEOTIDE SEQUENCE [LARGE SCALE GENOMIC DNA]</scope>
    <source>
        <strain evidence="7 8">UKS-15</strain>
    </source>
</reference>
<keyword evidence="8" id="KW-1185">Reference proteome</keyword>
<feature type="binding site" evidence="6">
    <location>
        <position position="191"/>
    </location>
    <ligand>
        <name>Ca(2+)</name>
        <dbReference type="ChEBI" id="CHEBI:29108"/>
    </ligand>
</feature>
<evidence type="ECO:0000256" key="4">
    <source>
        <dbReference type="ARBA" id="ARBA00038735"/>
    </source>
</evidence>